<dbReference type="InterPro" id="IPR044053">
    <property type="entry name" value="AsaB-like"/>
</dbReference>
<proteinExistence type="inferred from homology"/>
<dbReference type="EMBL" id="ML986588">
    <property type="protein sequence ID" value="KAF2267889.1"/>
    <property type="molecule type" value="Genomic_DNA"/>
</dbReference>
<keyword evidence="1" id="KW-0560">Oxidoreductase</keyword>
<dbReference type="AlphaFoldDB" id="A0A9P4KJ54"/>
<keyword evidence="4" id="KW-1185">Reference proteome</keyword>
<dbReference type="GO" id="GO:0016491">
    <property type="term" value="F:oxidoreductase activity"/>
    <property type="evidence" value="ECO:0007669"/>
    <property type="project" value="UniProtKB-KW"/>
</dbReference>
<comment type="similarity">
    <text evidence="2">Belongs to the asaB hydroxylase/desaturase family.</text>
</comment>
<evidence type="ECO:0000313" key="3">
    <source>
        <dbReference type="EMBL" id="KAF2267889.1"/>
    </source>
</evidence>
<dbReference type="NCBIfam" id="NF041278">
    <property type="entry name" value="CmcJ_NvfI_EfuI"/>
    <property type="match status" value="1"/>
</dbReference>
<dbReference type="OrthoDB" id="412788at2759"/>
<protein>
    <recommendedName>
        <fullName evidence="5">Methyltransferase</fullName>
    </recommendedName>
</protein>
<accession>A0A9P4KJ54</accession>
<sequence>MSNTNDEIWTKIDYTVKDPKHEHEKPYDIRYDTGGVMPSTNLTNEAKQVVIHDFRSLQDPRNFEEYGFSLERLGCTLTDTVFHEQKSIEEVYYPVIEKILWDKFPNADAVLILEYNLRKRHAEFPAGENEINFEHAQPVTLAHIDFSLDSATKTACAAFGIPQDRCRRLLAVNFWKSLQGPGNDWPLALCDHRTINHASETIVADVVYHNRFTENEKVYYNSNHKWYYFKNLGDDEIVMFLQKDSDIEGGGGVVHSSFNNPRVEVNAPLRASIEMRAFVIFA</sequence>
<evidence type="ECO:0000313" key="4">
    <source>
        <dbReference type="Proteomes" id="UP000800093"/>
    </source>
</evidence>
<reference evidence="4" key="1">
    <citation type="journal article" date="2020" name="Stud. Mycol.">
        <title>101 Dothideomycetes genomes: A test case for predicting lifestyles and emergence of pathogens.</title>
        <authorList>
            <person name="Haridas S."/>
            <person name="Albert R."/>
            <person name="Binder M."/>
            <person name="Bloem J."/>
            <person name="LaButti K."/>
            <person name="Salamov A."/>
            <person name="Andreopoulos B."/>
            <person name="Baker S."/>
            <person name="Barry K."/>
            <person name="Bills G."/>
            <person name="Bluhm B."/>
            <person name="Cannon C."/>
            <person name="Castanera R."/>
            <person name="Culley D."/>
            <person name="Daum C."/>
            <person name="Ezra D."/>
            <person name="Gonzalez J."/>
            <person name="Henrissat B."/>
            <person name="Kuo A."/>
            <person name="Liang C."/>
            <person name="Lipzen A."/>
            <person name="Lutzoni F."/>
            <person name="Magnuson J."/>
            <person name="Mondo S."/>
            <person name="Nolan M."/>
            <person name="Ohm R."/>
            <person name="Pangilinan J."/>
            <person name="Park H.-J."/>
            <person name="Ramirez L."/>
            <person name="Alfaro M."/>
            <person name="Sun H."/>
            <person name="Tritt A."/>
            <person name="Yoshinaga Y."/>
            <person name="Zwiers L.-H."/>
            <person name="Turgeon B."/>
            <person name="Goodwin S."/>
            <person name="Spatafora J."/>
            <person name="Crous P."/>
            <person name="Grigoriev I."/>
        </authorList>
    </citation>
    <scope>NUCLEOTIDE SEQUENCE [LARGE SCALE GENOMIC DNA]</scope>
    <source>
        <strain evidence="4">CBS 304.66</strain>
    </source>
</reference>
<name>A0A9P4KJ54_9PLEO</name>
<dbReference type="Proteomes" id="UP000800093">
    <property type="component" value="Unassembled WGS sequence"/>
</dbReference>
<dbReference type="PANTHER" id="PTHR34598:SF3">
    <property type="entry name" value="OXIDOREDUCTASE AN1597"/>
    <property type="match status" value="1"/>
</dbReference>
<evidence type="ECO:0000256" key="1">
    <source>
        <dbReference type="ARBA" id="ARBA00023002"/>
    </source>
</evidence>
<organism evidence="3 4">
    <name type="scientific">Lojkania enalia</name>
    <dbReference type="NCBI Taxonomy" id="147567"/>
    <lineage>
        <taxon>Eukaryota</taxon>
        <taxon>Fungi</taxon>
        <taxon>Dikarya</taxon>
        <taxon>Ascomycota</taxon>
        <taxon>Pezizomycotina</taxon>
        <taxon>Dothideomycetes</taxon>
        <taxon>Pleosporomycetidae</taxon>
        <taxon>Pleosporales</taxon>
        <taxon>Pleosporales incertae sedis</taxon>
        <taxon>Lojkania</taxon>
    </lineage>
</organism>
<gene>
    <name evidence="3" type="ORF">CC78DRAFT_565707</name>
</gene>
<dbReference type="PANTHER" id="PTHR34598">
    <property type="entry name" value="BLL6449 PROTEIN"/>
    <property type="match status" value="1"/>
</dbReference>
<evidence type="ECO:0008006" key="5">
    <source>
        <dbReference type="Google" id="ProtNLM"/>
    </source>
</evidence>
<evidence type="ECO:0000256" key="2">
    <source>
        <dbReference type="ARBA" id="ARBA00023604"/>
    </source>
</evidence>
<comment type="caution">
    <text evidence="3">The sequence shown here is derived from an EMBL/GenBank/DDBJ whole genome shotgun (WGS) entry which is preliminary data.</text>
</comment>